<dbReference type="InterPro" id="IPR000415">
    <property type="entry name" value="Nitroreductase-like"/>
</dbReference>
<evidence type="ECO:0000259" key="1">
    <source>
        <dbReference type="Pfam" id="PF00881"/>
    </source>
</evidence>
<dbReference type="OrthoDB" id="3723182at2"/>
<proteinExistence type="predicted"/>
<dbReference type="Proteomes" id="UP000468735">
    <property type="component" value="Unassembled WGS sequence"/>
</dbReference>
<sequence>MSVVNDYVNAIVRRRREPMEPFGFEPDWADKPRRHKVYPGAVRFPLPDGRCGEGAALDTGLRPAPAGGRFTLDTLAGMLRDSYGLLGRRLGVQANNDEEMLPRYRSAVWWRGTASGGGMYPAEIYWVCGPRGPMVPGVYYYSTPHHAMQRLLAGDVVDQVRATLGDDGAAGSTDQFLLVSLKFWKNAFKYNSFCYHVVTMDVGTLLGTWQMWSRAHGLALRPMLHFDEPALNRLLALQTRAESVFAVVPLPWTEPGTPGKPDAAPARQARVTLQENERSRRVIRFPLVEEVHAEIVADHRPRPTAEELALAAAVIPPYGNGGRGHESGRGLDGDSGRLVLPPAEPLKATVPASLRARRSSFGRFSGHRPLTQAELSAVLAAGTAGGRLVSDVKDGDGGPALTRLVVFTNHVGGMPRGGYAYDPARNELGVVSPGDAAQFLQHNYFLPNYNLEQAAAALVVLARPEAALEAAGPRGYRYVNAEVGAVAQAVYTACAALGIGCGAALGFDNVSYAERLGLEGTGEWPLLLLMIGNERPGEPNIDHRIG</sequence>
<gene>
    <name evidence="2" type="ORF">F8566_46385</name>
</gene>
<dbReference type="InterPro" id="IPR052544">
    <property type="entry name" value="Bacteriocin_Proc_Enz"/>
</dbReference>
<reference evidence="2 3" key="1">
    <citation type="submission" date="2019-09" db="EMBL/GenBank/DDBJ databases">
        <title>Actinomadura physcomitrii sp. nov., a novel actinomycete isolated from moss [Physcomitrium sphaericum (Ludw) Fuernr].</title>
        <authorList>
            <person name="Zhuang X."/>
            <person name="Liu C."/>
        </authorList>
    </citation>
    <scope>NUCLEOTIDE SEQUENCE [LARGE SCALE GENOMIC DNA]</scope>
    <source>
        <strain evidence="2 3">HMC1</strain>
    </source>
</reference>
<dbReference type="PANTHER" id="PTHR43745">
    <property type="entry name" value="NITROREDUCTASE MJ1384-RELATED"/>
    <property type="match status" value="1"/>
</dbReference>
<dbReference type="Pfam" id="PF00881">
    <property type="entry name" value="Nitroreductase"/>
    <property type="match status" value="1"/>
</dbReference>
<dbReference type="NCBIfam" id="TIGR03605">
    <property type="entry name" value="antibiot_sagB"/>
    <property type="match status" value="1"/>
</dbReference>
<dbReference type="RefSeq" id="WP_151570261.1">
    <property type="nucleotide sequence ID" value="NZ_WBMT01000032.1"/>
</dbReference>
<comment type="caution">
    <text evidence="2">The sequence shown here is derived from an EMBL/GenBank/DDBJ whole genome shotgun (WGS) entry which is preliminary data.</text>
</comment>
<dbReference type="SUPFAM" id="SSF55469">
    <property type="entry name" value="FMN-dependent nitroreductase-like"/>
    <property type="match status" value="2"/>
</dbReference>
<name>A0A6H9Y6L2_9ACTN</name>
<feature type="domain" description="Nitroreductase" evidence="1">
    <location>
        <begin position="370"/>
        <end position="532"/>
    </location>
</feature>
<dbReference type="InterPro" id="IPR029479">
    <property type="entry name" value="Nitroreductase"/>
</dbReference>
<dbReference type="Gene3D" id="3.40.109.10">
    <property type="entry name" value="NADH Oxidase"/>
    <property type="match status" value="2"/>
</dbReference>
<dbReference type="AlphaFoldDB" id="A0A6H9Y6L2"/>
<evidence type="ECO:0000313" key="2">
    <source>
        <dbReference type="EMBL" id="KAB2339980.1"/>
    </source>
</evidence>
<organism evidence="2 3">
    <name type="scientific">Actinomadura rudentiformis</name>
    <dbReference type="NCBI Taxonomy" id="359158"/>
    <lineage>
        <taxon>Bacteria</taxon>
        <taxon>Bacillati</taxon>
        <taxon>Actinomycetota</taxon>
        <taxon>Actinomycetes</taxon>
        <taxon>Streptosporangiales</taxon>
        <taxon>Thermomonosporaceae</taxon>
        <taxon>Actinomadura</taxon>
    </lineage>
</organism>
<evidence type="ECO:0000313" key="3">
    <source>
        <dbReference type="Proteomes" id="UP000468735"/>
    </source>
</evidence>
<dbReference type="EMBL" id="WBMT01000032">
    <property type="protein sequence ID" value="KAB2339980.1"/>
    <property type="molecule type" value="Genomic_DNA"/>
</dbReference>
<keyword evidence="3" id="KW-1185">Reference proteome</keyword>
<protein>
    <submittedName>
        <fullName evidence="2">SagB/ThcOx family dehydrogenase</fullName>
    </submittedName>
</protein>
<dbReference type="GO" id="GO:0016491">
    <property type="term" value="F:oxidoreductase activity"/>
    <property type="evidence" value="ECO:0007669"/>
    <property type="project" value="InterPro"/>
</dbReference>
<dbReference type="PANTHER" id="PTHR43745:SF2">
    <property type="entry name" value="NITROREDUCTASE MJ1384-RELATED"/>
    <property type="match status" value="1"/>
</dbReference>
<accession>A0A6H9Y6L2</accession>
<dbReference type="InterPro" id="IPR020051">
    <property type="entry name" value="SagB-type_dehydrogenase"/>
</dbReference>